<dbReference type="InterPro" id="IPR003660">
    <property type="entry name" value="HAMP_dom"/>
</dbReference>
<dbReference type="InterPro" id="IPR000014">
    <property type="entry name" value="PAS"/>
</dbReference>
<dbReference type="InterPro" id="IPR035965">
    <property type="entry name" value="PAS-like_dom_sf"/>
</dbReference>
<evidence type="ECO:0000259" key="7">
    <source>
        <dbReference type="PROSITE" id="PS50112"/>
    </source>
</evidence>
<dbReference type="Gene3D" id="3.30.450.20">
    <property type="entry name" value="PAS domain"/>
    <property type="match status" value="1"/>
</dbReference>
<dbReference type="CDD" id="cd01949">
    <property type="entry name" value="GGDEF"/>
    <property type="match status" value="1"/>
</dbReference>
<sequence>MEKWFRRLRQFRDRSPLSFRILTYILLFSSLFTLVTSATQIYTDFRNDVSLVDERMSVIETSYSSSLARSLWALDQKLLEVQMEGILSLPDIVHLDLTIYPDSRVRMGDLSTANATRSSTIELVHQTESESYELGELTITASMDTIYQDLRRKIVVILATQFLKTFFVSILIIWIFQHFVTRHLQTMAEFARRFSIHNRNEPLRLDRADTASNRRDELSQVVDAFNHMRERLEEDVQKQELDAAKIRKLSKAVEQSPSSVLICDRNWRIEFCNQKFCQISGHEPDAIHGKHPELITADSMSPRDNNQLWENIRLQVRRVGVWQGEIQSTRTNGERFWQQVVVTPIYEDDGPATHYLILGEDISIRKRYEQQLLRQANYDILTGLPNRMLALDRLKLALAQAQREGTLVAVLFLDLDNFKHINDTMGHEAGDNLLIEAARRISSCLRGTSTVARLGGDEFLVILPGIKDASATEQVGERILNTFSPPIQISGQEIFVSTSIGIALYPDDSDASGNLLQYADAAMYQAKSQGKSAYQRFRPEMKAISYERLQMESNLRRALELDELELHYQPVVRTSDGLMAGAEALLRWRNAELGMVGPDRFIPLAEETGLIIPIGAWVIRQACLEARRWQQLTGQPFFIAVNVSPRQFRDPGFVDLVNEALQEAGLPAGQLELEITERLILDDSIEASDTLSRLDELGVRLSVDDFGTGYSALSYLKSYPFDTLKIDKTFIGDVMIEEDDAALVRAIITMAHSLGLEVIAEGVEDESQTHFLQDHGCDFSQGYFYCRPIVADEFVEWIQTNTRAAGQSAT</sequence>
<dbReference type="GO" id="GO:0071111">
    <property type="term" value="F:cyclic-guanylate-specific phosphodiesterase activity"/>
    <property type="evidence" value="ECO:0007669"/>
    <property type="project" value="UniProtKB-EC"/>
</dbReference>
<evidence type="ECO:0000259" key="11">
    <source>
        <dbReference type="PROSITE" id="PS50887"/>
    </source>
</evidence>
<feature type="coiled-coil region" evidence="5">
    <location>
        <begin position="215"/>
        <end position="249"/>
    </location>
</feature>
<dbReference type="SMART" id="SM00091">
    <property type="entry name" value="PAS"/>
    <property type="match status" value="1"/>
</dbReference>
<dbReference type="InterPro" id="IPR000700">
    <property type="entry name" value="PAS-assoc_C"/>
</dbReference>
<dbReference type="InterPro" id="IPR001633">
    <property type="entry name" value="EAL_dom"/>
</dbReference>
<dbReference type="InterPro" id="IPR029787">
    <property type="entry name" value="Nucleotide_cyclase"/>
</dbReference>
<accession>A0A2A2I4P1</accession>
<keyword evidence="3" id="KW-0973">c-di-GMP</keyword>
<dbReference type="InterPro" id="IPR035919">
    <property type="entry name" value="EAL_sf"/>
</dbReference>
<reference evidence="12 13" key="1">
    <citation type="submission" date="2017-07" db="EMBL/GenBank/DDBJ databases">
        <title>Tamlnaduibacter salinus (Mi-7) genome sequencing.</title>
        <authorList>
            <person name="Verma A."/>
            <person name="Krishnamurthi S."/>
        </authorList>
    </citation>
    <scope>NUCLEOTIDE SEQUENCE [LARGE SCALE GENOMIC DNA]</scope>
    <source>
        <strain evidence="12 13">Mi-7</strain>
    </source>
</reference>
<feature type="domain" description="PAC" evidence="8">
    <location>
        <begin position="322"/>
        <end position="374"/>
    </location>
</feature>
<dbReference type="Gene3D" id="3.20.20.450">
    <property type="entry name" value="EAL domain"/>
    <property type="match status" value="1"/>
</dbReference>
<dbReference type="InterPro" id="IPR000160">
    <property type="entry name" value="GGDEF_dom"/>
</dbReference>
<dbReference type="SUPFAM" id="SSF55785">
    <property type="entry name" value="PYP-like sensor domain (PAS domain)"/>
    <property type="match status" value="1"/>
</dbReference>
<dbReference type="SMART" id="SM00267">
    <property type="entry name" value="GGDEF"/>
    <property type="match status" value="1"/>
</dbReference>
<dbReference type="PROSITE" id="PS50112">
    <property type="entry name" value="PAS"/>
    <property type="match status" value="1"/>
</dbReference>
<dbReference type="PROSITE" id="PS50113">
    <property type="entry name" value="PAC"/>
    <property type="match status" value="1"/>
</dbReference>
<dbReference type="CDD" id="cd06225">
    <property type="entry name" value="HAMP"/>
    <property type="match status" value="1"/>
</dbReference>
<feature type="domain" description="PAS" evidence="7">
    <location>
        <begin position="245"/>
        <end position="319"/>
    </location>
</feature>
<dbReference type="PROSITE" id="PS50883">
    <property type="entry name" value="EAL"/>
    <property type="match status" value="1"/>
</dbReference>
<dbReference type="Pfam" id="PF00990">
    <property type="entry name" value="GGDEF"/>
    <property type="match status" value="1"/>
</dbReference>
<dbReference type="InterPro" id="IPR052155">
    <property type="entry name" value="Biofilm_reg_signaling"/>
</dbReference>
<evidence type="ECO:0000256" key="5">
    <source>
        <dbReference type="SAM" id="Coils"/>
    </source>
</evidence>
<comment type="catalytic activity">
    <reaction evidence="4">
        <text>3',3'-c-di-GMP + H2O = 5'-phosphoguanylyl(3'-&gt;5')guanosine + H(+)</text>
        <dbReference type="Rhea" id="RHEA:24902"/>
        <dbReference type="ChEBI" id="CHEBI:15377"/>
        <dbReference type="ChEBI" id="CHEBI:15378"/>
        <dbReference type="ChEBI" id="CHEBI:58754"/>
        <dbReference type="ChEBI" id="CHEBI:58805"/>
        <dbReference type="EC" id="3.1.4.52"/>
    </reaction>
    <physiologicalReaction direction="left-to-right" evidence="4">
        <dbReference type="Rhea" id="RHEA:24903"/>
    </physiologicalReaction>
</comment>
<dbReference type="EMBL" id="NMPM01000032">
    <property type="protein sequence ID" value="PAV26266.1"/>
    <property type="molecule type" value="Genomic_DNA"/>
</dbReference>
<proteinExistence type="predicted"/>
<dbReference type="GO" id="GO:0007165">
    <property type="term" value="P:signal transduction"/>
    <property type="evidence" value="ECO:0007669"/>
    <property type="project" value="InterPro"/>
</dbReference>
<feature type="domain" description="GGDEF" evidence="11">
    <location>
        <begin position="406"/>
        <end position="539"/>
    </location>
</feature>
<dbReference type="Gene3D" id="3.30.70.270">
    <property type="match status" value="1"/>
</dbReference>
<dbReference type="SMART" id="SM00052">
    <property type="entry name" value="EAL"/>
    <property type="match status" value="1"/>
</dbReference>
<dbReference type="Proteomes" id="UP000218332">
    <property type="component" value="Unassembled WGS sequence"/>
</dbReference>
<evidence type="ECO:0000256" key="2">
    <source>
        <dbReference type="ARBA" id="ARBA00012282"/>
    </source>
</evidence>
<keyword evidence="13" id="KW-1185">Reference proteome</keyword>
<dbReference type="InterPro" id="IPR033414">
    <property type="entry name" value="Sensor_dom"/>
</dbReference>
<organism evidence="12 13">
    <name type="scientific">Tamilnaduibacter salinus</name>
    <dbReference type="NCBI Taxonomy" id="1484056"/>
    <lineage>
        <taxon>Bacteria</taxon>
        <taxon>Pseudomonadati</taxon>
        <taxon>Pseudomonadota</taxon>
        <taxon>Gammaproteobacteria</taxon>
        <taxon>Pseudomonadales</taxon>
        <taxon>Marinobacteraceae</taxon>
        <taxon>Tamilnaduibacter</taxon>
    </lineage>
</organism>
<dbReference type="NCBIfam" id="TIGR00229">
    <property type="entry name" value="sensory_box"/>
    <property type="match status" value="1"/>
</dbReference>
<dbReference type="GO" id="GO:0016020">
    <property type="term" value="C:membrane"/>
    <property type="evidence" value="ECO:0007669"/>
    <property type="project" value="InterPro"/>
</dbReference>
<comment type="cofactor">
    <cofactor evidence="1">
        <name>Mg(2+)</name>
        <dbReference type="ChEBI" id="CHEBI:18420"/>
    </cofactor>
</comment>
<evidence type="ECO:0000256" key="6">
    <source>
        <dbReference type="SAM" id="Phobius"/>
    </source>
</evidence>
<dbReference type="RefSeq" id="WP_095610670.1">
    <property type="nucleotide sequence ID" value="NZ_NMPM01000032.1"/>
</dbReference>
<keyword evidence="5" id="KW-0175">Coiled coil</keyword>
<dbReference type="InterPro" id="IPR043128">
    <property type="entry name" value="Rev_trsase/Diguanyl_cyclase"/>
</dbReference>
<feature type="transmembrane region" description="Helical" evidence="6">
    <location>
        <begin position="21"/>
        <end position="42"/>
    </location>
</feature>
<dbReference type="AlphaFoldDB" id="A0A2A2I4P1"/>
<dbReference type="NCBIfam" id="TIGR00254">
    <property type="entry name" value="GGDEF"/>
    <property type="match status" value="1"/>
</dbReference>
<dbReference type="FunFam" id="3.30.70.270:FF:000001">
    <property type="entry name" value="Diguanylate cyclase domain protein"/>
    <property type="match status" value="1"/>
</dbReference>
<evidence type="ECO:0000259" key="8">
    <source>
        <dbReference type="PROSITE" id="PS50113"/>
    </source>
</evidence>
<evidence type="ECO:0000256" key="3">
    <source>
        <dbReference type="ARBA" id="ARBA00022636"/>
    </source>
</evidence>
<dbReference type="CDD" id="cd01948">
    <property type="entry name" value="EAL"/>
    <property type="match status" value="1"/>
</dbReference>
<evidence type="ECO:0000256" key="1">
    <source>
        <dbReference type="ARBA" id="ARBA00001946"/>
    </source>
</evidence>
<keyword evidence="6" id="KW-1133">Transmembrane helix</keyword>
<dbReference type="SUPFAM" id="SSF55073">
    <property type="entry name" value="Nucleotide cyclase"/>
    <property type="match status" value="1"/>
</dbReference>
<dbReference type="Gene3D" id="6.10.340.10">
    <property type="match status" value="1"/>
</dbReference>
<keyword evidence="6" id="KW-0812">Transmembrane</keyword>
<dbReference type="Pfam" id="PF13426">
    <property type="entry name" value="PAS_9"/>
    <property type="match status" value="1"/>
</dbReference>
<protein>
    <recommendedName>
        <fullName evidence="2">cyclic-guanylate-specific phosphodiesterase</fullName>
        <ecNumber evidence="2">3.1.4.52</ecNumber>
    </recommendedName>
</protein>
<dbReference type="PROSITE" id="PS50887">
    <property type="entry name" value="GGDEF"/>
    <property type="match status" value="1"/>
</dbReference>
<evidence type="ECO:0000256" key="4">
    <source>
        <dbReference type="ARBA" id="ARBA00051114"/>
    </source>
</evidence>
<name>A0A2A2I4P1_9GAMM</name>
<dbReference type="PROSITE" id="PS50885">
    <property type="entry name" value="HAMP"/>
    <property type="match status" value="1"/>
</dbReference>
<feature type="domain" description="HAMP" evidence="10">
    <location>
        <begin position="178"/>
        <end position="237"/>
    </location>
</feature>
<keyword evidence="6" id="KW-0472">Membrane</keyword>
<feature type="transmembrane region" description="Helical" evidence="6">
    <location>
        <begin position="154"/>
        <end position="176"/>
    </location>
</feature>
<dbReference type="SMART" id="SM00304">
    <property type="entry name" value="HAMP"/>
    <property type="match status" value="1"/>
</dbReference>
<comment type="caution">
    <text evidence="12">The sequence shown here is derived from an EMBL/GenBank/DDBJ whole genome shotgun (WGS) entry which is preliminary data.</text>
</comment>
<dbReference type="SUPFAM" id="SSF141868">
    <property type="entry name" value="EAL domain-like"/>
    <property type="match status" value="1"/>
</dbReference>
<dbReference type="CDD" id="cd00130">
    <property type="entry name" value="PAS"/>
    <property type="match status" value="1"/>
</dbReference>
<feature type="domain" description="EAL" evidence="9">
    <location>
        <begin position="548"/>
        <end position="802"/>
    </location>
</feature>
<dbReference type="Pfam" id="PF00563">
    <property type="entry name" value="EAL"/>
    <property type="match status" value="1"/>
</dbReference>
<evidence type="ECO:0000313" key="13">
    <source>
        <dbReference type="Proteomes" id="UP000218332"/>
    </source>
</evidence>
<gene>
    <name evidence="12" type="ORF">CF392_06595</name>
</gene>
<dbReference type="GO" id="GO:0071732">
    <property type="term" value="P:cellular response to nitric oxide"/>
    <property type="evidence" value="ECO:0007669"/>
    <property type="project" value="UniProtKB-ARBA"/>
</dbReference>
<dbReference type="FunFam" id="3.20.20.450:FF:000001">
    <property type="entry name" value="Cyclic di-GMP phosphodiesterase yahA"/>
    <property type="match status" value="1"/>
</dbReference>
<dbReference type="PANTHER" id="PTHR44757">
    <property type="entry name" value="DIGUANYLATE CYCLASE DGCP"/>
    <property type="match status" value="1"/>
</dbReference>
<evidence type="ECO:0000313" key="12">
    <source>
        <dbReference type="EMBL" id="PAV26266.1"/>
    </source>
</evidence>
<evidence type="ECO:0000259" key="10">
    <source>
        <dbReference type="PROSITE" id="PS50885"/>
    </source>
</evidence>
<dbReference type="EC" id="3.1.4.52" evidence="2"/>
<dbReference type="Pfam" id="PF17149">
    <property type="entry name" value="CHASE5"/>
    <property type="match status" value="1"/>
</dbReference>
<evidence type="ECO:0000259" key="9">
    <source>
        <dbReference type="PROSITE" id="PS50883"/>
    </source>
</evidence>
<dbReference type="PANTHER" id="PTHR44757:SF2">
    <property type="entry name" value="BIOFILM ARCHITECTURE MAINTENANCE PROTEIN MBAA"/>
    <property type="match status" value="1"/>
</dbReference>